<proteinExistence type="predicted"/>
<comment type="caution">
    <text evidence="1">The sequence shown here is derived from an EMBL/GenBank/DDBJ whole genome shotgun (WGS) entry which is preliminary data.</text>
</comment>
<gene>
    <name evidence="1" type="ORF">EVAR_50680_1</name>
</gene>
<name>A0A4C1XM55_EUMVA</name>
<accession>A0A4C1XM55</accession>
<evidence type="ECO:0000313" key="1">
    <source>
        <dbReference type="EMBL" id="GBP64996.1"/>
    </source>
</evidence>
<organism evidence="1 2">
    <name type="scientific">Eumeta variegata</name>
    <name type="common">Bagworm moth</name>
    <name type="synonym">Eumeta japonica</name>
    <dbReference type="NCBI Taxonomy" id="151549"/>
    <lineage>
        <taxon>Eukaryota</taxon>
        <taxon>Metazoa</taxon>
        <taxon>Ecdysozoa</taxon>
        <taxon>Arthropoda</taxon>
        <taxon>Hexapoda</taxon>
        <taxon>Insecta</taxon>
        <taxon>Pterygota</taxon>
        <taxon>Neoptera</taxon>
        <taxon>Endopterygota</taxon>
        <taxon>Lepidoptera</taxon>
        <taxon>Glossata</taxon>
        <taxon>Ditrysia</taxon>
        <taxon>Tineoidea</taxon>
        <taxon>Psychidae</taxon>
        <taxon>Oiketicinae</taxon>
        <taxon>Eumeta</taxon>
    </lineage>
</organism>
<dbReference type="EMBL" id="BGZK01000916">
    <property type="protein sequence ID" value="GBP64996.1"/>
    <property type="molecule type" value="Genomic_DNA"/>
</dbReference>
<keyword evidence="2" id="KW-1185">Reference proteome</keyword>
<dbReference type="Proteomes" id="UP000299102">
    <property type="component" value="Unassembled WGS sequence"/>
</dbReference>
<protein>
    <submittedName>
        <fullName evidence="1">Uncharacterized protein</fullName>
    </submittedName>
</protein>
<evidence type="ECO:0000313" key="2">
    <source>
        <dbReference type="Proteomes" id="UP000299102"/>
    </source>
</evidence>
<sequence>MYSCVKIERRRAKLYCSGTVVYERQGKSQGQYVTTTPAGQFCKFWKLAPTEGIRKQVHDAGRIDLLRRLRPALIHDNPADRINMLK</sequence>
<reference evidence="1 2" key="1">
    <citation type="journal article" date="2019" name="Commun. Biol.">
        <title>The bagworm genome reveals a unique fibroin gene that provides high tensile strength.</title>
        <authorList>
            <person name="Kono N."/>
            <person name="Nakamura H."/>
            <person name="Ohtoshi R."/>
            <person name="Tomita M."/>
            <person name="Numata K."/>
            <person name="Arakawa K."/>
        </authorList>
    </citation>
    <scope>NUCLEOTIDE SEQUENCE [LARGE SCALE GENOMIC DNA]</scope>
</reference>
<dbReference type="AlphaFoldDB" id="A0A4C1XM55"/>